<evidence type="ECO:0000256" key="1">
    <source>
        <dbReference type="ARBA" id="ARBA00022679"/>
    </source>
</evidence>
<dbReference type="Proteomes" id="UP000320338">
    <property type="component" value="Unassembled WGS sequence"/>
</dbReference>
<dbReference type="PROSITE" id="PS01295">
    <property type="entry name" value="ISPD"/>
    <property type="match status" value="1"/>
</dbReference>
<dbReference type="OrthoDB" id="9802561at2"/>
<sequence length="223" mass="22700">MLVHAVVVVPPSPDVGTPLAGVPVVVRSVQAMLAVPGIRRVEVLAPRSLVSEVDALCSGLPVAVHHSVTALSAVPGITASRAHAGQRPDGSEGDGSTTLGSCVLVHDAARPLVPVATVQSVVDAVCAGYRAVVPVLPLADTVKEVGPDGLLRATPDRSGLRVVQAPQGFDGSLLAAVLDAARPDPVRAWTGAGEKVHTVPGHPLAFAVADDWDRALAERAVRG</sequence>
<dbReference type="EMBL" id="BJNG01000048">
    <property type="protein sequence ID" value="GEC22544.1"/>
    <property type="molecule type" value="Genomic_DNA"/>
</dbReference>
<dbReference type="AlphaFoldDB" id="A0A4Y3WUT8"/>
<keyword evidence="1 3" id="KW-0808">Transferase</keyword>
<evidence type="ECO:0000256" key="2">
    <source>
        <dbReference type="ARBA" id="ARBA00022695"/>
    </source>
</evidence>
<evidence type="ECO:0000313" key="3">
    <source>
        <dbReference type="EMBL" id="GEC22544.1"/>
    </source>
</evidence>
<proteinExistence type="predicted"/>
<name>A0A4Y3WUT8_9PSEU</name>
<dbReference type="RefSeq" id="WP_141282142.1">
    <property type="nucleotide sequence ID" value="NZ_BAAARZ010000064.1"/>
</dbReference>
<organism evidence="3 4">
    <name type="scientific">Pseudonocardia hydrocarbonoxydans</name>
    <dbReference type="NCBI Taxonomy" id="76726"/>
    <lineage>
        <taxon>Bacteria</taxon>
        <taxon>Bacillati</taxon>
        <taxon>Actinomycetota</taxon>
        <taxon>Actinomycetes</taxon>
        <taxon>Pseudonocardiales</taxon>
        <taxon>Pseudonocardiaceae</taxon>
        <taxon>Pseudonocardia</taxon>
    </lineage>
</organism>
<dbReference type="GO" id="GO:0050518">
    <property type="term" value="F:2-C-methyl-D-erythritol 4-phosphate cytidylyltransferase activity"/>
    <property type="evidence" value="ECO:0007669"/>
    <property type="project" value="TreeGrafter"/>
</dbReference>
<dbReference type="Gene3D" id="3.90.550.10">
    <property type="entry name" value="Spore Coat Polysaccharide Biosynthesis Protein SpsA, Chain A"/>
    <property type="match status" value="1"/>
</dbReference>
<dbReference type="Pfam" id="PF01128">
    <property type="entry name" value="IspD"/>
    <property type="match status" value="1"/>
</dbReference>
<gene>
    <name evidence="3" type="primary">ispD_2</name>
    <name evidence="3" type="ORF">PHY01_48270</name>
</gene>
<keyword evidence="2 3" id="KW-0548">Nucleotidyltransferase</keyword>
<dbReference type="SUPFAM" id="SSF53448">
    <property type="entry name" value="Nucleotide-diphospho-sugar transferases"/>
    <property type="match status" value="1"/>
</dbReference>
<comment type="caution">
    <text evidence="3">The sequence shown here is derived from an EMBL/GenBank/DDBJ whole genome shotgun (WGS) entry which is preliminary data.</text>
</comment>
<protein>
    <submittedName>
        <fullName evidence="3">2-C-methyl-D-erythritol 4-phosphate cytidylyltransferase</fullName>
    </submittedName>
</protein>
<dbReference type="InterPro" id="IPR029044">
    <property type="entry name" value="Nucleotide-diphossugar_trans"/>
</dbReference>
<reference evidence="3 4" key="1">
    <citation type="submission" date="2019-06" db="EMBL/GenBank/DDBJ databases">
        <title>Whole genome shotgun sequence of Pseudonocardia hydrocarbonoxydans NBRC 14498.</title>
        <authorList>
            <person name="Hosoyama A."/>
            <person name="Uohara A."/>
            <person name="Ohji S."/>
            <person name="Ichikawa N."/>
        </authorList>
    </citation>
    <scope>NUCLEOTIDE SEQUENCE [LARGE SCALE GENOMIC DNA]</scope>
    <source>
        <strain evidence="3 4">NBRC 14498</strain>
    </source>
</reference>
<evidence type="ECO:0000313" key="4">
    <source>
        <dbReference type="Proteomes" id="UP000320338"/>
    </source>
</evidence>
<dbReference type="PANTHER" id="PTHR32125:SF4">
    <property type="entry name" value="2-C-METHYL-D-ERYTHRITOL 4-PHOSPHATE CYTIDYLYLTRANSFERASE, CHLOROPLASTIC"/>
    <property type="match status" value="1"/>
</dbReference>
<dbReference type="InterPro" id="IPR018294">
    <property type="entry name" value="ISPD_synthase_CS"/>
</dbReference>
<dbReference type="InterPro" id="IPR050088">
    <property type="entry name" value="IspD/TarI_cytidylyltransf_bact"/>
</dbReference>
<dbReference type="InterPro" id="IPR034683">
    <property type="entry name" value="IspD/TarI"/>
</dbReference>
<keyword evidence="4" id="KW-1185">Reference proteome</keyword>
<dbReference type="PANTHER" id="PTHR32125">
    <property type="entry name" value="2-C-METHYL-D-ERYTHRITOL 4-PHOSPHATE CYTIDYLYLTRANSFERASE, CHLOROPLASTIC"/>
    <property type="match status" value="1"/>
</dbReference>
<dbReference type="GO" id="GO:0008299">
    <property type="term" value="P:isoprenoid biosynthetic process"/>
    <property type="evidence" value="ECO:0007669"/>
    <property type="project" value="InterPro"/>
</dbReference>
<accession>A0A4Y3WUT8</accession>